<feature type="signal peptide" evidence="4">
    <location>
        <begin position="1"/>
        <end position="23"/>
    </location>
</feature>
<reference evidence="8 10" key="2">
    <citation type="submission" date="2015-02" db="EMBL/GenBank/DDBJ databases">
        <title>Physiological reanalysis, assessment of diazotrophy, and genome sequences of multiple isolates of Streptomyces thermoautotrophicus.</title>
        <authorList>
            <person name="MacKellar D.C."/>
            <person name="Lieber L."/>
            <person name="Norman J."/>
            <person name="Bolger A."/>
            <person name="Tobin C."/>
            <person name="Murray J.W."/>
            <person name="Prell J."/>
        </authorList>
    </citation>
    <scope>NUCLEOTIDE SEQUENCE [LARGE SCALE GENOMIC DNA]</scope>
    <source>
        <strain evidence="8 10">UBT1</strain>
    </source>
</reference>
<evidence type="ECO:0000256" key="1">
    <source>
        <dbReference type="ARBA" id="ARBA00006962"/>
    </source>
</evidence>
<keyword evidence="2" id="KW-0328">Glycosyltransferase</keyword>
<dbReference type="InterPro" id="IPR010610">
    <property type="entry name" value="EryCIII-like_C"/>
</dbReference>
<comment type="caution">
    <text evidence="8">The sequence shown here is derived from an EMBL/GenBank/DDBJ whole genome shotgun (WGS) entry which is preliminary data.</text>
</comment>
<evidence type="ECO:0000313" key="9">
    <source>
        <dbReference type="Proteomes" id="UP000070598"/>
    </source>
</evidence>
<reference evidence="9" key="1">
    <citation type="submission" date="2015-02" db="EMBL/GenBank/DDBJ databases">
        <title>Physiological reanalysis, assessment of diazotrophy, and genome sequences of multiple isolates of Streptomyces thermoautotrophicus.</title>
        <authorList>
            <person name="MacKellar D.C."/>
            <person name="Lieber L."/>
            <person name="Norman J."/>
            <person name="Bolger A."/>
            <person name="Tobin C."/>
            <person name="Murray J.W."/>
            <person name="Friesen M."/>
            <person name="Prell J."/>
        </authorList>
    </citation>
    <scope>NUCLEOTIDE SEQUENCE [LARGE SCALE GENOMIC DNA]</scope>
    <source>
        <strain evidence="9">UBT1</strain>
    </source>
</reference>
<dbReference type="EMBL" id="JYIJ01000012">
    <property type="protein sequence ID" value="KWX05223.1"/>
    <property type="molecule type" value="Genomic_DNA"/>
</dbReference>
<dbReference type="GO" id="GO:0008194">
    <property type="term" value="F:UDP-glycosyltransferase activity"/>
    <property type="evidence" value="ECO:0007669"/>
    <property type="project" value="InterPro"/>
</dbReference>
<evidence type="ECO:0000256" key="2">
    <source>
        <dbReference type="ARBA" id="ARBA00022676"/>
    </source>
</evidence>
<dbReference type="RefSeq" id="WP_067068332.1">
    <property type="nucleotide sequence ID" value="NZ_JYIJ01000012.1"/>
</dbReference>
<comment type="similarity">
    <text evidence="1">Belongs to the glycosyltransferase 28 family.</text>
</comment>
<gene>
    <name evidence="7" type="ORF">TH66_02705</name>
    <name evidence="8" type="ORF">TR74_14190</name>
</gene>
<keyword evidence="3" id="KW-0808">Transferase</keyword>
<dbReference type="FunFam" id="3.40.50.2000:FF:000072">
    <property type="entry name" value="Glycosyl transferase"/>
    <property type="match status" value="1"/>
</dbReference>
<dbReference type="InterPro" id="IPR050426">
    <property type="entry name" value="Glycosyltransferase_28"/>
</dbReference>
<dbReference type="PANTHER" id="PTHR48050:SF13">
    <property type="entry name" value="STEROL 3-BETA-GLUCOSYLTRANSFERASE UGT80A2"/>
    <property type="match status" value="1"/>
</dbReference>
<dbReference type="CDD" id="cd03784">
    <property type="entry name" value="GT1_Gtf-like"/>
    <property type="match status" value="1"/>
</dbReference>
<dbReference type="SUPFAM" id="SSF53756">
    <property type="entry name" value="UDP-Glycosyltransferase/glycogen phosphorylase"/>
    <property type="match status" value="1"/>
</dbReference>
<sequence>MRVLFVAWAWPTHFLSMVPLAWAFQIAGHDVRVASQPALAGTISQAGLPAVQVGQDLDVAEVRRNASPEQRSDSFLDPSVCFQRSGTVPEEEKAKWLGMQKHFSLVAELMVDDLCRFVRDWRPDVVVWEPGTLAAPVAARAHGVPDIRLTLGLDVAGRKPDHIERQLRSPDVERLFARFGLPAEPTHARWTIDQCPPSLRLPTATERLSMRHVPYGGGGTVPDWVRQPPDRPRICVTWGLTTELLGSGDVLRLPQLLDAIADLDAEVVVLGAAGRPDLPERVPPHVRVTGYVPLATVLPTCSAVVHHGGGGTMLAAVFCGIPQLVVPQIIDQGVNAHQIERAGIGRVVNRDEQDPACIRDGLVALLTDDSYRQAALRLREETLAQPSAAQVVATLEEELSASV</sequence>
<keyword evidence="4" id="KW-0732">Signal</keyword>
<feature type="chain" id="PRO_5038211653" evidence="4">
    <location>
        <begin position="24"/>
        <end position="403"/>
    </location>
</feature>
<accession>A0A132NF05</accession>
<dbReference type="Gene3D" id="3.40.50.2000">
    <property type="entry name" value="Glycogen Phosphorylase B"/>
    <property type="match status" value="2"/>
</dbReference>
<evidence type="ECO:0000313" key="7">
    <source>
        <dbReference type="EMBL" id="KWX05223.1"/>
    </source>
</evidence>
<dbReference type="InterPro" id="IPR002213">
    <property type="entry name" value="UDP_glucos_trans"/>
</dbReference>
<feature type="domain" description="Erythromycin biosynthesis protein CIII-like C-terminal" evidence="5">
    <location>
        <begin position="255"/>
        <end position="397"/>
    </location>
</feature>
<dbReference type="InterPro" id="IPR048284">
    <property type="entry name" value="EryCIII-like_N"/>
</dbReference>
<name>A0A132NF05_9ACTN</name>
<protein>
    <submittedName>
        <fullName evidence="8">Uncharacterized protein</fullName>
    </submittedName>
</protein>
<evidence type="ECO:0000259" key="5">
    <source>
        <dbReference type="Pfam" id="PF06722"/>
    </source>
</evidence>
<dbReference type="Proteomes" id="UP000070659">
    <property type="component" value="Unassembled WGS sequence"/>
</dbReference>
<dbReference type="Pfam" id="PF06722">
    <property type="entry name" value="EryCIII-like_C"/>
    <property type="match status" value="1"/>
</dbReference>
<dbReference type="EMBL" id="JYIK01000961">
    <property type="protein sequence ID" value="KWX08616.1"/>
    <property type="molecule type" value="Genomic_DNA"/>
</dbReference>
<proteinExistence type="inferred from homology"/>
<dbReference type="Pfam" id="PF21036">
    <property type="entry name" value="EryCIII-like_N"/>
    <property type="match status" value="1"/>
</dbReference>
<evidence type="ECO:0000313" key="10">
    <source>
        <dbReference type="Proteomes" id="UP000070659"/>
    </source>
</evidence>
<feature type="domain" description="Erythromycin biosynthesis protein CIII-like N-terminal" evidence="6">
    <location>
        <begin position="22"/>
        <end position="239"/>
    </location>
</feature>
<dbReference type="GO" id="GO:0016758">
    <property type="term" value="F:hexosyltransferase activity"/>
    <property type="evidence" value="ECO:0007669"/>
    <property type="project" value="UniProtKB-ARBA"/>
</dbReference>
<dbReference type="GO" id="GO:0017000">
    <property type="term" value="P:antibiotic biosynthetic process"/>
    <property type="evidence" value="ECO:0007669"/>
    <property type="project" value="UniProtKB-ARBA"/>
</dbReference>
<evidence type="ECO:0000313" key="8">
    <source>
        <dbReference type="EMBL" id="KWX08616.1"/>
    </source>
</evidence>
<dbReference type="AlphaFoldDB" id="A0A132NF05"/>
<evidence type="ECO:0000256" key="4">
    <source>
        <dbReference type="SAM" id="SignalP"/>
    </source>
</evidence>
<evidence type="ECO:0000256" key="3">
    <source>
        <dbReference type="ARBA" id="ARBA00022679"/>
    </source>
</evidence>
<dbReference type="PANTHER" id="PTHR48050">
    <property type="entry name" value="STEROL 3-BETA-GLUCOSYLTRANSFERASE"/>
    <property type="match status" value="1"/>
</dbReference>
<evidence type="ECO:0000259" key="6">
    <source>
        <dbReference type="Pfam" id="PF21036"/>
    </source>
</evidence>
<dbReference type="Proteomes" id="UP000070598">
    <property type="component" value="Unassembled WGS sequence"/>
</dbReference>
<organism evidence="8 9">
    <name type="scientific">Carbonactinospora thermoautotrophica</name>
    <dbReference type="NCBI Taxonomy" id="1469144"/>
    <lineage>
        <taxon>Bacteria</taxon>
        <taxon>Bacillati</taxon>
        <taxon>Actinomycetota</taxon>
        <taxon>Actinomycetes</taxon>
        <taxon>Kitasatosporales</taxon>
        <taxon>Carbonactinosporaceae</taxon>
        <taxon>Carbonactinospora</taxon>
    </lineage>
</organism>